<evidence type="ECO:0000313" key="10">
    <source>
        <dbReference type="EMBL" id="EXU98258.1"/>
    </source>
</evidence>
<evidence type="ECO:0000259" key="7">
    <source>
        <dbReference type="PROSITE" id="PS50968"/>
    </source>
</evidence>
<dbReference type="Gene3D" id="2.40.50.100">
    <property type="match status" value="1"/>
</dbReference>
<keyword evidence="10" id="KW-0670">Pyruvate</keyword>
<dbReference type="PANTHER" id="PTHR18866">
    <property type="entry name" value="CARBOXYLASE:PYRUVATE/ACETYL-COA/PROPIONYL-COA CARBOXYLASE"/>
    <property type="match status" value="1"/>
</dbReference>
<feature type="domain" description="Biotin carboxylation" evidence="9">
    <location>
        <begin position="20"/>
        <end position="484"/>
    </location>
</feature>
<dbReference type="InterPro" id="IPR050856">
    <property type="entry name" value="Biotin_carboxylase_complex"/>
</dbReference>
<dbReference type="InterPro" id="IPR011764">
    <property type="entry name" value="Biotin_carboxylation_dom"/>
</dbReference>
<dbReference type="PROSITE" id="PS50975">
    <property type="entry name" value="ATP_GRASP"/>
    <property type="match status" value="1"/>
</dbReference>
<dbReference type="eggNOG" id="KOG0238">
    <property type="taxonomic scope" value="Eukaryota"/>
</dbReference>
<keyword evidence="2" id="KW-0436">Ligase</keyword>
<dbReference type="SUPFAM" id="SSF51246">
    <property type="entry name" value="Rudiment single hybrid motif"/>
    <property type="match status" value="1"/>
</dbReference>
<dbReference type="GO" id="GO:0046872">
    <property type="term" value="F:metal ion binding"/>
    <property type="evidence" value="ECO:0007669"/>
    <property type="project" value="InterPro"/>
</dbReference>
<dbReference type="PROSITE" id="PS00867">
    <property type="entry name" value="CPSASE_2"/>
    <property type="match status" value="1"/>
</dbReference>
<keyword evidence="4 6" id="KW-0067">ATP-binding</keyword>
<dbReference type="InterPro" id="IPR011761">
    <property type="entry name" value="ATP-grasp"/>
</dbReference>
<evidence type="ECO:0000256" key="3">
    <source>
        <dbReference type="ARBA" id="ARBA00022741"/>
    </source>
</evidence>
<dbReference type="PROSITE" id="PS50979">
    <property type="entry name" value="BC"/>
    <property type="match status" value="1"/>
</dbReference>
<evidence type="ECO:0000256" key="4">
    <source>
        <dbReference type="ARBA" id="ARBA00022840"/>
    </source>
</evidence>
<dbReference type="Pfam" id="PF02786">
    <property type="entry name" value="CPSase_L_D2"/>
    <property type="match status" value="1"/>
</dbReference>
<keyword evidence="5" id="KW-0092">Biotin</keyword>
<dbReference type="GO" id="GO:0005524">
    <property type="term" value="F:ATP binding"/>
    <property type="evidence" value="ECO:0007669"/>
    <property type="project" value="UniProtKB-UniRule"/>
</dbReference>
<comment type="caution">
    <text evidence="10">The sequence shown here is derived from an EMBL/GenBank/DDBJ whole genome shotgun (WGS) entry which is preliminary data.</text>
</comment>
<protein>
    <submittedName>
        <fullName evidence="10">Pyruvate carboxylase</fullName>
    </submittedName>
</protein>
<dbReference type="PANTHER" id="PTHR18866:SF127">
    <property type="match status" value="1"/>
</dbReference>
<dbReference type="InterPro" id="IPR000089">
    <property type="entry name" value="Biotin_lipoyl"/>
</dbReference>
<dbReference type="GO" id="GO:0016874">
    <property type="term" value="F:ligase activity"/>
    <property type="evidence" value="ECO:0007669"/>
    <property type="project" value="UniProtKB-KW"/>
</dbReference>
<dbReference type="AlphaFoldDB" id="A0A014N095"/>
<feature type="domain" description="ATP-grasp" evidence="8">
    <location>
        <begin position="148"/>
        <end position="346"/>
    </location>
</feature>
<organism evidence="10 11">
    <name type="scientific">Metarhizium robertsii</name>
    <dbReference type="NCBI Taxonomy" id="568076"/>
    <lineage>
        <taxon>Eukaryota</taxon>
        <taxon>Fungi</taxon>
        <taxon>Dikarya</taxon>
        <taxon>Ascomycota</taxon>
        <taxon>Pezizomycotina</taxon>
        <taxon>Sordariomycetes</taxon>
        <taxon>Hypocreomycetidae</taxon>
        <taxon>Hypocreales</taxon>
        <taxon>Clavicipitaceae</taxon>
        <taxon>Metarhizium</taxon>
    </lineage>
</organism>
<dbReference type="SMART" id="SM00878">
    <property type="entry name" value="Biotin_carb_C"/>
    <property type="match status" value="1"/>
</dbReference>
<dbReference type="SUPFAM" id="SSF51230">
    <property type="entry name" value="Single hybrid motif"/>
    <property type="match status" value="1"/>
</dbReference>
<dbReference type="Pfam" id="PF02785">
    <property type="entry name" value="Biotin_carb_C"/>
    <property type="match status" value="1"/>
</dbReference>
<dbReference type="PROSITE" id="PS50968">
    <property type="entry name" value="BIOTINYL_LIPOYL"/>
    <property type="match status" value="1"/>
</dbReference>
<sequence length="779" mass="84624">MDPPAKFVAPLPVNSEGRPSISRLLIANRGEIACRIINTCRKLNVTSVAIYVDEMPNSRDDTSQHITSANESVGLGSIDQPGGNPYLNIDLIVRVAVENRVDAIHPGYGYLSENAAFATAVRDAGITFVGPSPSAMETLGDKRSAKAHLRAHEPSVPLIPGFAGTSQEPAELERLADEIGYPVMLKASAGGGGKGMRIVRERGQLRAELETARSEAARYFGSSDCILEKYIEQGKHIEIQIMGDGYGNVLSLGERDCSVQRRHQKVIEEAPSPWLDDAKRKEMSNVAVTIGRLLNYENAGTVEFVFDVATGNFYFLEVNTRLQVEHPITEEVTRLDIVALQLFVAGGGDLTRLEPLREVKSTGHAIECRLCAESPQRDFYPGHGIVRLWRPATDHGEVSATSSVRFETGIKTGSRISIHFDSMIAKIVVWEPTRALARAKMIQVLADTACVGVGTNQLFLQSCLLHETFSNPAYTTSFIPDNLSCLLSSPYAQGASQIASALPLLASYFMGTTLKTELSGSASALSNIPSGFRNQSFDSVNHSGRRIVVVDNEALTKQPFICSWSKPCYGRQTGLDNGNMAALPEANAANVTARYNELSNALRLGVLPGQQSYGIAIKSCTVRTVRPLDRSLSPWYEATVHASLNGNRLLMQIATESSDIGQGGVSQAAKGVRVMCHVPQLGTWTDMTCFSILSYFEHIREETVGASSEKRRHINAPMPCKVLSVLRDAAQTVESGDKVMVVESMKMEINIFASVEGVFRPMVSEGDAVDEGRALCVIE</sequence>
<dbReference type="InterPro" id="IPR011053">
    <property type="entry name" value="Single_hybrid_motif"/>
</dbReference>
<reference evidence="10 11" key="1">
    <citation type="submission" date="2014-02" db="EMBL/GenBank/DDBJ databases">
        <title>The genome sequence of the entomopathogenic fungus Metarhizium robertsii ARSEF 2575.</title>
        <authorList>
            <person name="Giuliano Garisto Donzelli B."/>
            <person name="Roe B.A."/>
            <person name="Macmil S.L."/>
            <person name="Krasnoff S.B."/>
            <person name="Gibson D.M."/>
        </authorList>
    </citation>
    <scope>NUCLEOTIDE SEQUENCE [LARGE SCALE GENOMIC DNA]</scope>
    <source>
        <strain evidence="10 11">ARSEF 2575</strain>
    </source>
</reference>
<dbReference type="HOGENOM" id="CLU_000395_3_3_1"/>
<evidence type="ECO:0000256" key="6">
    <source>
        <dbReference type="PROSITE-ProRule" id="PRU00409"/>
    </source>
</evidence>
<dbReference type="Gene3D" id="3.30.470.20">
    <property type="entry name" value="ATP-grasp fold, B domain"/>
    <property type="match status" value="1"/>
</dbReference>
<dbReference type="CDD" id="cd06850">
    <property type="entry name" value="biotinyl_domain"/>
    <property type="match status" value="1"/>
</dbReference>
<dbReference type="Proteomes" id="UP000030151">
    <property type="component" value="Unassembled WGS sequence"/>
</dbReference>
<dbReference type="PROSITE" id="PS00866">
    <property type="entry name" value="CPSASE_1"/>
    <property type="match status" value="1"/>
</dbReference>
<dbReference type="Pfam" id="PF00364">
    <property type="entry name" value="Biotin_lipoyl"/>
    <property type="match status" value="1"/>
</dbReference>
<evidence type="ECO:0000256" key="5">
    <source>
        <dbReference type="ARBA" id="ARBA00023267"/>
    </source>
</evidence>
<dbReference type="InterPro" id="IPR005481">
    <property type="entry name" value="BC-like_N"/>
</dbReference>
<dbReference type="EMBL" id="JELW01000028">
    <property type="protein sequence ID" value="EXU98258.1"/>
    <property type="molecule type" value="Genomic_DNA"/>
</dbReference>
<feature type="domain" description="Lipoyl-binding" evidence="7">
    <location>
        <begin position="701"/>
        <end position="779"/>
    </location>
</feature>
<dbReference type="InterPro" id="IPR016185">
    <property type="entry name" value="PreATP-grasp_dom_sf"/>
</dbReference>
<dbReference type="SUPFAM" id="SSF52440">
    <property type="entry name" value="PreATP-grasp domain"/>
    <property type="match status" value="1"/>
</dbReference>
<evidence type="ECO:0000313" key="11">
    <source>
        <dbReference type="Proteomes" id="UP000030151"/>
    </source>
</evidence>
<dbReference type="Pfam" id="PF00289">
    <property type="entry name" value="Biotin_carb_N"/>
    <property type="match status" value="1"/>
</dbReference>
<dbReference type="InterPro" id="IPR005479">
    <property type="entry name" value="CPAse_ATP-bd"/>
</dbReference>
<evidence type="ECO:0000256" key="2">
    <source>
        <dbReference type="ARBA" id="ARBA00022598"/>
    </source>
</evidence>
<dbReference type="InterPro" id="IPR011054">
    <property type="entry name" value="Rudment_hybrid_motif"/>
</dbReference>
<name>A0A014N095_9HYPO</name>
<dbReference type="FunFam" id="3.30.1490.20:FF:000003">
    <property type="entry name" value="acetyl-CoA carboxylase isoform X1"/>
    <property type="match status" value="1"/>
</dbReference>
<dbReference type="SUPFAM" id="SSF56059">
    <property type="entry name" value="Glutathione synthetase ATP-binding domain-like"/>
    <property type="match status" value="1"/>
</dbReference>
<gene>
    <name evidence="10" type="ORF">X797_008648</name>
</gene>
<dbReference type="InterPro" id="IPR005482">
    <property type="entry name" value="Biotin_COase_C"/>
</dbReference>
<comment type="cofactor">
    <cofactor evidence="1">
        <name>biotin</name>
        <dbReference type="ChEBI" id="CHEBI:57586"/>
    </cofactor>
</comment>
<evidence type="ECO:0000256" key="1">
    <source>
        <dbReference type="ARBA" id="ARBA00001953"/>
    </source>
</evidence>
<evidence type="ECO:0000259" key="8">
    <source>
        <dbReference type="PROSITE" id="PS50975"/>
    </source>
</evidence>
<dbReference type="OrthoDB" id="196847at2759"/>
<evidence type="ECO:0000259" key="9">
    <source>
        <dbReference type="PROSITE" id="PS50979"/>
    </source>
</evidence>
<keyword evidence="3 6" id="KW-0547">Nucleotide-binding</keyword>
<accession>A0A014N095</accession>
<proteinExistence type="predicted"/>